<dbReference type="EMBL" id="CP134145">
    <property type="protein sequence ID" value="WNC71449.1"/>
    <property type="molecule type" value="Genomic_DNA"/>
</dbReference>
<name>A0ABY9TUR5_9GAMM</name>
<protein>
    <submittedName>
        <fullName evidence="1">Uncharacterized protein</fullName>
    </submittedName>
</protein>
<keyword evidence="2" id="KW-1185">Reference proteome</keyword>
<evidence type="ECO:0000313" key="1">
    <source>
        <dbReference type="EMBL" id="WNC71449.1"/>
    </source>
</evidence>
<reference evidence="2" key="1">
    <citation type="submission" date="2023-09" db="EMBL/GenBank/DDBJ databases">
        <authorList>
            <person name="Li S."/>
            <person name="Li X."/>
            <person name="Zhang C."/>
            <person name="Zhao Z."/>
        </authorList>
    </citation>
    <scope>NUCLEOTIDE SEQUENCE [LARGE SCALE GENOMIC DNA]</scope>
    <source>
        <strain evidence="2">SQ149</strain>
    </source>
</reference>
<evidence type="ECO:0000313" key="2">
    <source>
        <dbReference type="Proteomes" id="UP001258994"/>
    </source>
</evidence>
<organism evidence="1 2">
    <name type="scientific">Thalassotalea psychrophila</name>
    <dbReference type="NCBI Taxonomy" id="3065647"/>
    <lineage>
        <taxon>Bacteria</taxon>
        <taxon>Pseudomonadati</taxon>
        <taxon>Pseudomonadota</taxon>
        <taxon>Gammaproteobacteria</taxon>
        <taxon>Alteromonadales</taxon>
        <taxon>Colwelliaceae</taxon>
        <taxon>Thalassotalea</taxon>
    </lineage>
</organism>
<proteinExistence type="predicted"/>
<dbReference type="RefSeq" id="WP_348390583.1">
    <property type="nucleotide sequence ID" value="NZ_CP134145.1"/>
</dbReference>
<sequence length="189" mass="21784">MKQFKGCDREKSMYLKHWATLTFNYESPNLDEFFPDDSFSFATALLAKGNLPLEAGKAYAHAVMEASQELIRKKRTAPFINPSKKAGNKAKPDVLRRVFKCMRLISSGMMEKEAWELVANEDHRSVDTVRLEYQKYIKRNGVQQIQNDINCLMALVVAEGKPAAIRELTSIQNMHNHILYFEHKRKSTE</sequence>
<gene>
    <name evidence="1" type="ORF">RGQ13_15150</name>
</gene>
<accession>A0ABY9TUR5</accession>
<dbReference type="Proteomes" id="UP001258994">
    <property type="component" value="Chromosome"/>
</dbReference>